<reference evidence="2" key="1">
    <citation type="journal article" date="2023" name="G3 (Bethesda)">
        <title>Genome assembly and association tests identify interacting loci associated with vigor, precocity, and sex in interspecific pistachio rootstocks.</title>
        <authorList>
            <person name="Palmer W."/>
            <person name="Jacygrad E."/>
            <person name="Sagayaradj S."/>
            <person name="Cavanaugh K."/>
            <person name="Han R."/>
            <person name="Bertier L."/>
            <person name="Beede B."/>
            <person name="Kafkas S."/>
            <person name="Golino D."/>
            <person name="Preece J."/>
            <person name="Michelmore R."/>
        </authorList>
    </citation>
    <scope>NUCLEOTIDE SEQUENCE [LARGE SCALE GENOMIC DNA]</scope>
</reference>
<dbReference type="EMBL" id="CM047902">
    <property type="protein sequence ID" value="KAJ0094872.1"/>
    <property type="molecule type" value="Genomic_DNA"/>
</dbReference>
<proteinExistence type="predicted"/>
<keyword evidence="2" id="KW-1185">Reference proteome</keyword>
<organism evidence="1 2">
    <name type="scientific">Pistacia atlantica</name>
    <dbReference type="NCBI Taxonomy" id="434234"/>
    <lineage>
        <taxon>Eukaryota</taxon>
        <taxon>Viridiplantae</taxon>
        <taxon>Streptophyta</taxon>
        <taxon>Embryophyta</taxon>
        <taxon>Tracheophyta</taxon>
        <taxon>Spermatophyta</taxon>
        <taxon>Magnoliopsida</taxon>
        <taxon>eudicotyledons</taxon>
        <taxon>Gunneridae</taxon>
        <taxon>Pentapetalae</taxon>
        <taxon>rosids</taxon>
        <taxon>malvids</taxon>
        <taxon>Sapindales</taxon>
        <taxon>Anacardiaceae</taxon>
        <taxon>Pistacia</taxon>
    </lineage>
</organism>
<dbReference type="Proteomes" id="UP001164250">
    <property type="component" value="Chromosome 6"/>
</dbReference>
<comment type="caution">
    <text evidence="1">The sequence shown here is derived from an EMBL/GenBank/DDBJ whole genome shotgun (WGS) entry which is preliminary data.</text>
</comment>
<evidence type="ECO:0000313" key="1">
    <source>
        <dbReference type="EMBL" id="KAJ0094872.1"/>
    </source>
</evidence>
<sequence>MAGNGNAMSSTQPLIPVFTRKGYEYWSIRMKTLLTSQDLLHFVENGYDDSDNEIRLKDNKKKDSKALAIIQQAVHDSVFSRIATATTSKQAWSIAAIEESKDLSVFSFDELMRSLQAHESRINRSLEKNEEKAFQVKEATIKTGEIESSTSRGYGSGGLYGRGCGRGRKADCWYKDQQVNYATKNGEESMKSMFKELDETRKMQVKLGNGKEIQVEGKGTVAIKTSHGKVKLLHNVQFVPDLGYNLLSVGQLMAGEYSVVHVLLKISI</sequence>
<protein>
    <submittedName>
        <fullName evidence="1">Uncharacterized protein</fullName>
    </submittedName>
</protein>
<accession>A0ACC1B7H2</accession>
<evidence type="ECO:0000313" key="2">
    <source>
        <dbReference type="Proteomes" id="UP001164250"/>
    </source>
</evidence>
<name>A0ACC1B7H2_9ROSI</name>
<gene>
    <name evidence="1" type="ORF">Patl1_15003</name>
</gene>